<comment type="similarity">
    <text evidence="2 12">Belongs to the cytochrome c oxidase subunit 2 family.</text>
</comment>
<evidence type="ECO:0000313" key="16">
    <source>
        <dbReference type="EMBL" id="RWZ78896.1"/>
    </source>
</evidence>
<comment type="caution">
    <text evidence="16">The sequence shown here is derived from an EMBL/GenBank/DDBJ whole genome shotgun (WGS) entry which is preliminary data.</text>
</comment>
<evidence type="ECO:0000256" key="9">
    <source>
        <dbReference type="ARBA" id="ARBA00022989"/>
    </source>
</evidence>
<keyword evidence="7" id="KW-0732">Signal</keyword>
<evidence type="ECO:0000256" key="8">
    <source>
        <dbReference type="ARBA" id="ARBA00022982"/>
    </source>
</evidence>
<evidence type="ECO:0000256" key="4">
    <source>
        <dbReference type="ARBA" id="ARBA00022475"/>
    </source>
</evidence>
<dbReference type="SUPFAM" id="SSF49503">
    <property type="entry name" value="Cupredoxins"/>
    <property type="match status" value="1"/>
</dbReference>
<evidence type="ECO:0000256" key="5">
    <source>
        <dbReference type="ARBA" id="ARBA00022660"/>
    </source>
</evidence>
<accession>A0A4Q0AIL4</accession>
<evidence type="ECO:0000259" key="14">
    <source>
        <dbReference type="PROSITE" id="PS50857"/>
    </source>
</evidence>
<feature type="domain" description="Cytochrome oxidase subunit II transmembrane region profile" evidence="15">
    <location>
        <begin position="32"/>
        <end position="129"/>
    </location>
</feature>
<dbReference type="PANTHER" id="PTHR22888:SF18">
    <property type="entry name" value="CYTOCHROME BO(3) UBIQUINOL OXIDASE SUBUNIT 2"/>
    <property type="match status" value="1"/>
</dbReference>
<evidence type="ECO:0000256" key="10">
    <source>
        <dbReference type="ARBA" id="ARBA00023002"/>
    </source>
</evidence>
<evidence type="ECO:0000256" key="3">
    <source>
        <dbReference type="ARBA" id="ARBA00022448"/>
    </source>
</evidence>
<keyword evidence="10 12" id="KW-0560">Oxidoreductase</keyword>
<evidence type="ECO:0000256" key="1">
    <source>
        <dbReference type="ARBA" id="ARBA00004651"/>
    </source>
</evidence>
<sequence length="310" mass="34309">MRKENKQNLRRLKQVLLSGFIAVAMLGLLGYVTYGRNVPLLDTKGLIANQERDLILLTFGLGLVVVIPVFILLFTVAWRYRAGNTKARYDPEMSGHRGLEALWWGIPGVIILILGIITVISSHALDPYKPINSSVKPVKIQVVSLSWRWLFIYPEEGIATINYLTIPKNTPIDFTITSDAPMNSFWIPALAGQVYAMSGMSTQLHLMASRTGTFSGSSANMSGEGFASMRFRVSSINENDYKTWASNTRASKETSLLTDSTYENIAMPSRDSVARTFLLMDSGLYNKIIMKNMSTNNSNGKSVNASGMAM</sequence>
<dbReference type="CDD" id="cd04212">
    <property type="entry name" value="CuRO_UO_II"/>
    <property type="match status" value="1"/>
</dbReference>
<evidence type="ECO:0000256" key="11">
    <source>
        <dbReference type="ARBA" id="ARBA00023136"/>
    </source>
</evidence>
<evidence type="ECO:0000313" key="17">
    <source>
        <dbReference type="Proteomes" id="UP000289257"/>
    </source>
</evidence>
<dbReference type="InterPro" id="IPR002429">
    <property type="entry name" value="CcO_II-like_C"/>
</dbReference>
<dbReference type="PROSITE" id="PS50857">
    <property type="entry name" value="COX2_CUA"/>
    <property type="match status" value="1"/>
</dbReference>
<dbReference type="InterPro" id="IPR036257">
    <property type="entry name" value="Cyt_c_oxidase_su2_TM_sf"/>
</dbReference>
<dbReference type="InterPro" id="IPR008972">
    <property type="entry name" value="Cupredoxin"/>
</dbReference>
<keyword evidence="4 12" id="KW-1003">Cell membrane</keyword>
<keyword evidence="8 12" id="KW-0249">Electron transport</keyword>
<dbReference type="InterPro" id="IPR006333">
    <property type="entry name" value="Cyt_o_ubiquinol_oxidase_su2"/>
</dbReference>
<proteinExistence type="inferred from homology"/>
<dbReference type="SUPFAM" id="SSF81464">
    <property type="entry name" value="Cytochrome c oxidase subunit II-like, transmembrane region"/>
    <property type="match status" value="1"/>
</dbReference>
<feature type="transmembrane region" description="Helical" evidence="13">
    <location>
        <begin position="12"/>
        <end position="34"/>
    </location>
</feature>
<organism evidence="16 17">
    <name type="scientific">Candidatus Microsaccharimonas sossegonensis</name>
    <dbReference type="NCBI Taxonomy" id="2506948"/>
    <lineage>
        <taxon>Bacteria</taxon>
        <taxon>Candidatus Saccharimonadota</taxon>
        <taxon>Candidatus Saccharimonadia</taxon>
        <taxon>Candidatus Saccharimonadales</taxon>
        <taxon>Candidatus Saccharimonadaceae</taxon>
        <taxon>Candidatus Microsaccharimonas</taxon>
    </lineage>
</organism>
<dbReference type="AlphaFoldDB" id="A0A4Q0AIL4"/>
<dbReference type="GO" id="GO:0042773">
    <property type="term" value="P:ATP synthesis coupled electron transport"/>
    <property type="evidence" value="ECO:0007669"/>
    <property type="project" value="TreeGrafter"/>
</dbReference>
<evidence type="ECO:0000256" key="7">
    <source>
        <dbReference type="ARBA" id="ARBA00022729"/>
    </source>
</evidence>
<dbReference type="GO" id="GO:0004129">
    <property type="term" value="F:cytochrome-c oxidase activity"/>
    <property type="evidence" value="ECO:0007669"/>
    <property type="project" value="UniProtKB-UniRule"/>
</dbReference>
<dbReference type="GO" id="GO:0005886">
    <property type="term" value="C:plasma membrane"/>
    <property type="evidence" value="ECO:0007669"/>
    <property type="project" value="UniProtKB-SubCell"/>
</dbReference>
<keyword evidence="11 12" id="KW-0472">Membrane</keyword>
<dbReference type="InterPro" id="IPR011759">
    <property type="entry name" value="Cyt_c_oxidase_su2_TM_dom"/>
</dbReference>
<dbReference type="Pfam" id="PF00116">
    <property type="entry name" value="COX2"/>
    <property type="match status" value="1"/>
</dbReference>
<gene>
    <name evidence="16" type="primary">cyoA</name>
    <name evidence="16" type="ORF">EOT05_04080</name>
</gene>
<comment type="subcellular location">
    <subcellularLocation>
        <location evidence="1">Cell membrane</location>
        <topology evidence="1">Multi-pass membrane protein</topology>
    </subcellularLocation>
</comment>
<protein>
    <submittedName>
        <fullName evidence="16">Ubiquinol oxidase subunit II</fullName>
    </submittedName>
</protein>
<dbReference type="PANTHER" id="PTHR22888">
    <property type="entry name" value="CYTOCHROME C OXIDASE, SUBUNIT II"/>
    <property type="match status" value="1"/>
</dbReference>
<dbReference type="Gene3D" id="2.60.40.420">
    <property type="entry name" value="Cupredoxins - blue copper proteins"/>
    <property type="match status" value="1"/>
</dbReference>
<feature type="transmembrane region" description="Helical" evidence="13">
    <location>
        <begin position="54"/>
        <end position="80"/>
    </location>
</feature>
<evidence type="ECO:0000259" key="15">
    <source>
        <dbReference type="PROSITE" id="PS50999"/>
    </source>
</evidence>
<evidence type="ECO:0000256" key="6">
    <source>
        <dbReference type="ARBA" id="ARBA00022692"/>
    </source>
</evidence>
<evidence type="ECO:0000256" key="13">
    <source>
        <dbReference type="SAM" id="Phobius"/>
    </source>
</evidence>
<feature type="domain" description="Cytochrome oxidase subunit II copper A binding" evidence="14">
    <location>
        <begin position="135"/>
        <end position="247"/>
    </location>
</feature>
<dbReference type="NCBIfam" id="TIGR01433">
    <property type="entry name" value="CyoA"/>
    <property type="match status" value="1"/>
</dbReference>
<keyword evidence="3 12" id="KW-0813">Transport</keyword>
<dbReference type="Gene3D" id="1.10.287.90">
    <property type="match status" value="1"/>
</dbReference>
<keyword evidence="17" id="KW-1185">Reference proteome</keyword>
<dbReference type="GO" id="GO:0016682">
    <property type="term" value="F:oxidoreductase activity, acting on diphenols and related substances as donors, oxygen as acceptor"/>
    <property type="evidence" value="ECO:0007669"/>
    <property type="project" value="InterPro"/>
</dbReference>
<name>A0A4Q0AIL4_9BACT</name>
<dbReference type="EMBL" id="SCKX01000001">
    <property type="protein sequence ID" value="RWZ78896.1"/>
    <property type="molecule type" value="Genomic_DNA"/>
</dbReference>
<keyword evidence="9 13" id="KW-1133">Transmembrane helix</keyword>
<evidence type="ECO:0000256" key="12">
    <source>
        <dbReference type="PIRNR" id="PIRNR000292"/>
    </source>
</evidence>
<dbReference type="PIRSF" id="PIRSF000292">
    <property type="entry name" value="Ubi_od_II"/>
    <property type="match status" value="1"/>
</dbReference>
<dbReference type="PROSITE" id="PS50999">
    <property type="entry name" value="COX2_TM"/>
    <property type="match status" value="1"/>
</dbReference>
<dbReference type="GO" id="GO:0005507">
    <property type="term" value="F:copper ion binding"/>
    <property type="evidence" value="ECO:0007669"/>
    <property type="project" value="InterPro"/>
</dbReference>
<evidence type="ECO:0000256" key="2">
    <source>
        <dbReference type="ARBA" id="ARBA00007866"/>
    </source>
</evidence>
<keyword evidence="6 13" id="KW-0812">Transmembrane</keyword>
<dbReference type="Proteomes" id="UP000289257">
    <property type="component" value="Unassembled WGS sequence"/>
</dbReference>
<dbReference type="InterPro" id="IPR034227">
    <property type="entry name" value="CuRO_UO_II"/>
</dbReference>
<reference evidence="16" key="1">
    <citation type="submission" date="2019-01" db="EMBL/GenBank/DDBJ databases">
        <title>Genomic signatures and co-occurrence patterns of the ultra-small Saccharimodia (Patescibacteria phylum) suggest a symbiotic lifestyle.</title>
        <authorList>
            <person name="Lemos L."/>
            <person name="Medeiros J."/>
            <person name="Andreote F."/>
            <person name="Fernandes G."/>
            <person name="Varani A."/>
            <person name="Oliveira G."/>
            <person name="Pylro V."/>
        </authorList>
    </citation>
    <scope>NUCLEOTIDE SEQUENCE [LARGE SCALE GENOMIC DNA]</scope>
    <source>
        <strain evidence="16">AMD02</strain>
    </source>
</reference>
<feature type="transmembrane region" description="Helical" evidence="13">
    <location>
        <begin position="101"/>
        <end position="125"/>
    </location>
</feature>
<dbReference type="InterPro" id="IPR045187">
    <property type="entry name" value="CcO_II"/>
</dbReference>
<keyword evidence="5 12" id="KW-0679">Respiratory chain</keyword>